<organism evidence="1 2">
    <name type="scientific">Caenorhabditis japonica</name>
    <dbReference type="NCBI Taxonomy" id="281687"/>
    <lineage>
        <taxon>Eukaryota</taxon>
        <taxon>Metazoa</taxon>
        <taxon>Ecdysozoa</taxon>
        <taxon>Nematoda</taxon>
        <taxon>Chromadorea</taxon>
        <taxon>Rhabditida</taxon>
        <taxon>Rhabditina</taxon>
        <taxon>Rhabditomorpha</taxon>
        <taxon>Rhabditoidea</taxon>
        <taxon>Rhabditidae</taxon>
        <taxon>Peloderinae</taxon>
        <taxon>Caenorhabditis</taxon>
    </lineage>
</organism>
<sequence length="61" mass="6757">MKELFEGAGQNSPILFGAFVYENRSILTVGNICKQVANDITVYKTILNSDPLEDHEALLNT</sequence>
<accession>A0A8R1INH3</accession>
<dbReference type="AlphaFoldDB" id="A0A8R1INH3"/>
<reference evidence="1" key="2">
    <citation type="submission" date="2022-06" db="UniProtKB">
        <authorList>
            <consortium name="EnsemblMetazoa"/>
        </authorList>
    </citation>
    <scope>IDENTIFICATION</scope>
    <source>
        <strain evidence="1">DF5081</strain>
    </source>
</reference>
<evidence type="ECO:0000313" key="2">
    <source>
        <dbReference type="Proteomes" id="UP000005237"/>
    </source>
</evidence>
<evidence type="ECO:0000313" key="1">
    <source>
        <dbReference type="EnsemblMetazoa" id="CJA38324.1"/>
    </source>
</evidence>
<keyword evidence="2" id="KW-1185">Reference proteome</keyword>
<dbReference type="Proteomes" id="UP000005237">
    <property type="component" value="Unassembled WGS sequence"/>
</dbReference>
<name>A0A8R1INH3_CAEJA</name>
<protein>
    <submittedName>
        <fullName evidence="1">Uncharacterized protein</fullName>
    </submittedName>
</protein>
<reference evidence="2" key="1">
    <citation type="submission" date="2010-08" db="EMBL/GenBank/DDBJ databases">
        <authorList>
            <consortium name="Caenorhabditis japonica Sequencing Consortium"/>
            <person name="Wilson R.K."/>
        </authorList>
    </citation>
    <scope>NUCLEOTIDE SEQUENCE [LARGE SCALE GENOMIC DNA]</scope>
    <source>
        <strain evidence="2">DF5081</strain>
    </source>
</reference>
<proteinExistence type="predicted"/>
<dbReference type="EnsemblMetazoa" id="CJA38324.1">
    <property type="protein sequence ID" value="CJA38324.1"/>
    <property type="gene ID" value="WBGene00214171"/>
</dbReference>